<reference evidence="1 2" key="1">
    <citation type="journal article" date="2017" name="Curr. Biol.">
        <title>The Evolution of Venom by Co-option of Single-Copy Genes.</title>
        <authorList>
            <person name="Martinson E.O."/>
            <person name="Mrinalini"/>
            <person name="Kelkar Y.D."/>
            <person name="Chang C.H."/>
            <person name="Werren J.H."/>
        </authorList>
    </citation>
    <scope>NUCLEOTIDE SEQUENCE [LARGE SCALE GENOMIC DNA]</scope>
    <source>
        <strain evidence="1 2">Alberta</strain>
        <tissue evidence="1">Whole body</tissue>
    </source>
</reference>
<name>A0A232EGF6_9HYME</name>
<evidence type="ECO:0000313" key="2">
    <source>
        <dbReference type="Proteomes" id="UP000215335"/>
    </source>
</evidence>
<keyword evidence="2" id="KW-1185">Reference proteome</keyword>
<dbReference type="Proteomes" id="UP000215335">
    <property type="component" value="Unassembled WGS sequence"/>
</dbReference>
<evidence type="ECO:0000313" key="1">
    <source>
        <dbReference type="EMBL" id="OXU17440.1"/>
    </source>
</evidence>
<gene>
    <name evidence="1" type="ORF">TSAR_007262</name>
</gene>
<comment type="caution">
    <text evidence="1">The sequence shown here is derived from an EMBL/GenBank/DDBJ whole genome shotgun (WGS) entry which is preliminary data.</text>
</comment>
<sequence>MRDYEMNSKLREDKQVNVHLEALGAKLLSRVQSDYTESANLEKAMEQVEDNLICSTKGAINPESTTASLKKEINSLFVCISITITLENVDKIDDHTKDFVADFDEDNAAVPAL</sequence>
<dbReference type="AlphaFoldDB" id="A0A232EGF6"/>
<proteinExistence type="predicted"/>
<organism evidence="1 2">
    <name type="scientific">Trichomalopsis sarcophagae</name>
    <dbReference type="NCBI Taxonomy" id="543379"/>
    <lineage>
        <taxon>Eukaryota</taxon>
        <taxon>Metazoa</taxon>
        <taxon>Ecdysozoa</taxon>
        <taxon>Arthropoda</taxon>
        <taxon>Hexapoda</taxon>
        <taxon>Insecta</taxon>
        <taxon>Pterygota</taxon>
        <taxon>Neoptera</taxon>
        <taxon>Endopterygota</taxon>
        <taxon>Hymenoptera</taxon>
        <taxon>Apocrita</taxon>
        <taxon>Proctotrupomorpha</taxon>
        <taxon>Chalcidoidea</taxon>
        <taxon>Pteromalidae</taxon>
        <taxon>Pteromalinae</taxon>
        <taxon>Trichomalopsis</taxon>
    </lineage>
</organism>
<dbReference type="EMBL" id="NNAY01004767">
    <property type="protein sequence ID" value="OXU17440.1"/>
    <property type="molecule type" value="Genomic_DNA"/>
</dbReference>
<protein>
    <submittedName>
        <fullName evidence="1">Uncharacterized protein</fullName>
    </submittedName>
</protein>
<accession>A0A232EGF6</accession>